<keyword evidence="1 4" id="KW-0489">Methyltransferase</keyword>
<sequence>MGLEFMPIFEEWAVVYDDEVNGGNPEYQEVFANYWQILDEITAASGEVVLEFGSGTGNLTEKLVVAGKTVYPVEPSPEMRNIAAEKPALHETTFFAGDMEKFPVPNEPIDTIASNLVFHHLTTEEKARAIQRYSQLLTTGGKIVFGDTMFLSQKAYTEILAVEKAAGRANLAADLEREYYSLMSELEELFRMNGFQTRYKQMNRFVWLVIAEKIMEAE</sequence>
<dbReference type="InterPro" id="IPR029063">
    <property type="entry name" value="SAM-dependent_MTases_sf"/>
</dbReference>
<comment type="caution">
    <text evidence="5">The sequence shown here is derived from an EMBL/GenBank/DDBJ whole genome shotgun (WGS) entry which is preliminary data.</text>
</comment>
<dbReference type="PANTHER" id="PTHR43861">
    <property type="entry name" value="TRANS-ACONITATE 2-METHYLTRANSFERASE-RELATED"/>
    <property type="match status" value="1"/>
</dbReference>
<comment type="similarity">
    <text evidence="4">Belongs to the methyltransferase superfamily. YrrT family.</text>
</comment>
<dbReference type="InterPro" id="IPR041698">
    <property type="entry name" value="Methyltransf_25"/>
</dbReference>
<dbReference type="EMBL" id="RYZS01000001">
    <property type="protein sequence ID" value="RVU93983.1"/>
    <property type="molecule type" value="Genomic_DNA"/>
</dbReference>
<dbReference type="CDD" id="cd02440">
    <property type="entry name" value="AdoMet_MTases"/>
    <property type="match status" value="1"/>
</dbReference>
<dbReference type="Gene3D" id="3.40.50.150">
    <property type="entry name" value="Vaccinia Virus protein VP39"/>
    <property type="match status" value="1"/>
</dbReference>
<dbReference type="GO" id="GO:0032259">
    <property type="term" value="P:methylation"/>
    <property type="evidence" value="ECO:0007669"/>
    <property type="project" value="UniProtKB-KW"/>
</dbReference>
<comment type="function">
    <text evidence="4">Could be a S-adenosyl-L-methionine-dependent methyltransferase.</text>
</comment>
<gene>
    <name evidence="5" type="ORF">EK398_03400</name>
</gene>
<evidence type="ECO:0000256" key="2">
    <source>
        <dbReference type="ARBA" id="ARBA00022679"/>
    </source>
</evidence>
<evidence type="ECO:0000313" key="6">
    <source>
        <dbReference type="Proteomes" id="UP000288388"/>
    </source>
</evidence>
<dbReference type="InterPro" id="IPR023553">
    <property type="entry name" value="Uncharacterised_MeTfrase_YrrT"/>
</dbReference>
<evidence type="ECO:0000256" key="4">
    <source>
        <dbReference type="HAMAP-Rule" id="MF_02100"/>
    </source>
</evidence>
<feature type="binding site" evidence="4">
    <location>
        <position position="53"/>
    </location>
    <ligand>
        <name>S-adenosyl-L-methionine</name>
        <dbReference type="ChEBI" id="CHEBI:59789"/>
    </ligand>
</feature>
<dbReference type="Proteomes" id="UP000288388">
    <property type="component" value="Unassembled WGS sequence"/>
</dbReference>
<evidence type="ECO:0000313" key="5">
    <source>
        <dbReference type="EMBL" id="RVU93983.1"/>
    </source>
</evidence>
<keyword evidence="3 4" id="KW-0949">S-adenosyl-L-methionine</keyword>
<evidence type="ECO:0000256" key="3">
    <source>
        <dbReference type="ARBA" id="ARBA00022691"/>
    </source>
</evidence>
<dbReference type="Pfam" id="PF13649">
    <property type="entry name" value="Methyltransf_25"/>
    <property type="match status" value="1"/>
</dbReference>
<accession>A0A437UK23</accession>
<dbReference type="EC" id="2.1.1.-" evidence="4"/>
<keyword evidence="2 4" id="KW-0808">Transferase</keyword>
<dbReference type="RefSeq" id="WP_127978279.1">
    <property type="nucleotide sequence ID" value="NZ_CAAKNX010000090.1"/>
</dbReference>
<proteinExistence type="inferred from homology"/>
<reference evidence="5 6" key="1">
    <citation type="submission" date="2018-12" db="EMBL/GenBank/DDBJ databases">
        <title>A novel vanA-carrying plasmid in a clinical isolate of Enterococcus avium.</title>
        <authorList>
            <person name="Bernasconi O.J."/>
            <person name="Luzzaro F."/>
            <person name="Endimiani A."/>
        </authorList>
    </citation>
    <scope>NUCLEOTIDE SEQUENCE [LARGE SCALE GENOMIC DNA]</scope>
    <source>
        <strain evidence="5 6">LC0559/18</strain>
    </source>
</reference>
<dbReference type="HAMAP" id="MF_02100">
    <property type="entry name" value="Methyltr_YrrT"/>
    <property type="match status" value="1"/>
</dbReference>
<evidence type="ECO:0000256" key="1">
    <source>
        <dbReference type="ARBA" id="ARBA00022603"/>
    </source>
</evidence>
<organism evidence="5 6">
    <name type="scientific">Enterococcus avium</name>
    <name type="common">Streptococcus avium</name>
    <dbReference type="NCBI Taxonomy" id="33945"/>
    <lineage>
        <taxon>Bacteria</taxon>
        <taxon>Bacillati</taxon>
        <taxon>Bacillota</taxon>
        <taxon>Bacilli</taxon>
        <taxon>Lactobacillales</taxon>
        <taxon>Enterococcaceae</taxon>
        <taxon>Enterococcus</taxon>
    </lineage>
</organism>
<dbReference type="GO" id="GO:0008757">
    <property type="term" value="F:S-adenosylmethionine-dependent methyltransferase activity"/>
    <property type="evidence" value="ECO:0007669"/>
    <property type="project" value="UniProtKB-UniRule"/>
</dbReference>
<feature type="binding site" evidence="4">
    <location>
        <position position="74"/>
    </location>
    <ligand>
        <name>S-adenosyl-L-methionine</name>
        <dbReference type="ChEBI" id="CHEBI:59789"/>
    </ligand>
</feature>
<dbReference type="SUPFAM" id="SSF53335">
    <property type="entry name" value="S-adenosyl-L-methionine-dependent methyltransferases"/>
    <property type="match status" value="1"/>
</dbReference>
<protein>
    <recommendedName>
        <fullName evidence="4">Uncharacterized methyltransferase EK398_03400</fullName>
        <ecNumber evidence="4">2.1.1.-</ecNumber>
    </recommendedName>
</protein>
<dbReference type="AlphaFoldDB" id="A0A437UK23"/>
<name>A0A437UK23_ENTAV</name>
<feature type="binding site" evidence="4">
    <location>
        <position position="98"/>
    </location>
    <ligand>
        <name>S-adenosyl-L-methionine</name>
        <dbReference type="ChEBI" id="CHEBI:59789"/>
    </ligand>
</feature>